<dbReference type="EMBL" id="ASHM01035367">
    <property type="protein sequence ID" value="PNX79132.1"/>
    <property type="molecule type" value="Genomic_DNA"/>
</dbReference>
<dbReference type="EMBL" id="ASHM01007985">
    <property type="protein sequence ID" value="PNY15809.1"/>
    <property type="molecule type" value="Genomic_DNA"/>
</dbReference>
<name>A0A2K3LKT9_TRIPR</name>
<accession>A0A2K3LKT9</accession>
<sequence length="70" mass="7919">MCGTTMEVKVYDELSGESYCVDEFTVAVKGIYVYVKSRGLVVKVERCERFEKWGPPFGEEKGGGDSKLDW</sequence>
<protein>
    <submittedName>
        <fullName evidence="1">Uncharacterized protein</fullName>
    </submittedName>
</protein>
<reference evidence="1 3" key="2">
    <citation type="journal article" date="2017" name="Front. Plant Sci.">
        <title>Gene Classification and Mining of Molecular Markers Useful in Red Clover (Trifolium pratense) Breeding.</title>
        <authorList>
            <person name="Istvanek J."/>
            <person name="Dluhosova J."/>
            <person name="Dluhos P."/>
            <person name="Patkova L."/>
            <person name="Nedelnik J."/>
            <person name="Repkova J."/>
        </authorList>
    </citation>
    <scope>NUCLEOTIDE SEQUENCE [LARGE SCALE GENOMIC DNA]</scope>
    <source>
        <strain evidence="3">cv. Tatra</strain>
        <tissue evidence="1">Young leaves</tissue>
    </source>
</reference>
<evidence type="ECO:0000313" key="1">
    <source>
        <dbReference type="EMBL" id="PNX79132.1"/>
    </source>
</evidence>
<comment type="caution">
    <text evidence="1">The sequence shown here is derived from an EMBL/GenBank/DDBJ whole genome shotgun (WGS) entry which is preliminary data.</text>
</comment>
<dbReference type="AlphaFoldDB" id="A0A2K3LKT9"/>
<evidence type="ECO:0000313" key="3">
    <source>
        <dbReference type="Proteomes" id="UP000236291"/>
    </source>
</evidence>
<dbReference type="Proteomes" id="UP000236291">
    <property type="component" value="Unassembled WGS sequence"/>
</dbReference>
<gene>
    <name evidence="2" type="ORF">L195_g012512</name>
    <name evidence="1" type="ORF">L195_g035116</name>
</gene>
<evidence type="ECO:0000313" key="2">
    <source>
        <dbReference type="EMBL" id="PNY15809.1"/>
    </source>
</evidence>
<organism evidence="1 3">
    <name type="scientific">Trifolium pratense</name>
    <name type="common">Red clover</name>
    <dbReference type="NCBI Taxonomy" id="57577"/>
    <lineage>
        <taxon>Eukaryota</taxon>
        <taxon>Viridiplantae</taxon>
        <taxon>Streptophyta</taxon>
        <taxon>Embryophyta</taxon>
        <taxon>Tracheophyta</taxon>
        <taxon>Spermatophyta</taxon>
        <taxon>Magnoliopsida</taxon>
        <taxon>eudicotyledons</taxon>
        <taxon>Gunneridae</taxon>
        <taxon>Pentapetalae</taxon>
        <taxon>rosids</taxon>
        <taxon>fabids</taxon>
        <taxon>Fabales</taxon>
        <taxon>Fabaceae</taxon>
        <taxon>Papilionoideae</taxon>
        <taxon>50 kb inversion clade</taxon>
        <taxon>NPAAA clade</taxon>
        <taxon>Hologalegina</taxon>
        <taxon>IRL clade</taxon>
        <taxon>Trifolieae</taxon>
        <taxon>Trifolium</taxon>
    </lineage>
</organism>
<reference evidence="1 3" key="1">
    <citation type="journal article" date="2014" name="Am. J. Bot.">
        <title>Genome assembly and annotation for red clover (Trifolium pratense; Fabaceae).</title>
        <authorList>
            <person name="Istvanek J."/>
            <person name="Jaros M."/>
            <person name="Krenek A."/>
            <person name="Repkova J."/>
        </authorList>
    </citation>
    <scope>NUCLEOTIDE SEQUENCE [LARGE SCALE GENOMIC DNA]</scope>
    <source>
        <strain evidence="3">cv. Tatra</strain>
        <tissue evidence="1">Young leaves</tissue>
    </source>
</reference>
<proteinExistence type="predicted"/>